<proteinExistence type="predicted"/>
<protein>
    <submittedName>
        <fullName evidence="2">Uncharacterized protein</fullName>
    </submittedName>
</protein>
<evidence type="ECO:0000256" key="1">
    <source>
        <dbReference type="SAM" id="MobiDB-lite"/>
    </source>
</evidence>
<name>A0AAW9SLS2_9RHOB</name>
<dbReference type="RefSeq" id="WP_347166991.1">
    <property type="nucleotide sequence ID" value="NZ_JBDNCH010000002.1"/>
</dbReference>
<keyword evidence="3" id="KW-1185">Reference proteome</keyword>
<feature type="region of interest" description="Disordered" evidence="1">
    <location>
        <begin position="58"/>
        <end position="106"/>
    </location>
</feature>
<dbReference type="AlphaFoldDB" id="A0AAW9SLS2"/>
<reference evidence="2 3" key="1">
    <citation type="submission" date="2024-05" db="EMBL/GenBank/DDBJ databases">
        <title>Genome sequence of Ponticoccus litoralis KCCM 90028.</title>
        <authorList>
            <person name="Kim J.M."/>
            <person name="Lee J.K."/>
            <person name="Choi B.J."/>
            <person name="Bayburt H."/>
            <person name="Baek J.H."/>
            <person name="Jeon C.O."/>
        </authorList>
    </citation>
    <scope>NUCLEOTIDE SEQUENCE [LARGE SCALE GENOMIC DNA]</scope>
    <source>
        <strain evidence="2 3">KCCM 90028</strain>
    </source>
</reference>
<dbReference type="Proteomes" id="UP001428774">
    <property type="component" value="Unassembled WGS sequence"/>
</dbReference>
<accession>A0AAW9SLS2</accession>
<gene>
    <name evidence="2" type="ORF">ABFB10_14090</name>
</gene>
<evidence type="ECO:0000313" key="2">
    <source>
        <dbReference type="EMBL" id="MEN9061969.1"/>
    </source>
</evidence>
<comment type="caution">
    <text evidence="2">The sequence shown here is derived from an EMBL/GenBank/DDBJ whole genome shotgun (WGS) entry which is preliminary data.</text>
</comment>
<sequence>MIAPDNHAHALAPVPVARLQEAMRQSIRHINRNDPTMPELVDYLWWLQGEMLREVAGTDDRHGGGLAHATDGYEPEYTPDPEAGASDLSPDEPGAVTDPVEPGVAF</sequence>
<dbReference type="EMBL" id="JBDNCH010000002">
    <property type="protein sequence ID" value="MEN9061969.1"/>
    <property type="molecule type" value="Genomic_DNA"/>
</dbReference>
<organism evidence="2 3">
    <name type="scientific">Ponticoccus litoralis</name>
    <dbReference type="NCBI Taxonomy" id="422297"/>
    <lineage>
        <taxon>Bacteria</taxon>
        <taxon>Pseudomonadati</taxon>
        <taxon>Pseudomonadota</taxon>
        <taxon>Alphaproteobacteria</taxon>
        <taxon>Rhodobacterales</taxon>
        <taxon>Roseobacteraceae</taxon>
        <taxon>Ponticoccus</taxon>
    </lineage>
</organism>
<evidence type="ECO:0000313" key="3">
    <source>
        <dbReference type="Proteomes" id="UP001428774"/>
    </source>
</evidence>